<evidence type="ECO:0000256" key="3">
    <source>
        <dbReference type="ARBA" id="ARBA00022692"/>
    </source>
</evidence>
<dbReference type="PANTHER" id="PTHR30250">
    <property type="entry name" value="PST FAMILY PREDICTED COLANIC ACID TRANSPORTER"/>
    <property type="match status" value="1"/>
</dbReference>
<organism evidence="6 7">
    <name type="scientific">Chitinophaga filiformis</name>
    <name type="common">Myxococcus filiformis</name>
    <name type="synonym">Flexibacter filiformis</name>
    <dbReference type="NCBI Taxonomy" id="104663"/>
    <lineage>
        <taxon>Bacteria</taxon>
        <taxon>Pseudomonadati</taxon>
        <taxon>Bacteroidota</taxon>
        <taxon>Chitinophagia</taxon>
        <taxon>Chitinophagales</taxon>
        <taxon>Chitinophagaceae</taxon>
        <taxon>Chitinophaga</taxon>
    </lineage>
</organism>
<evidence type="ECO:0000256" key="1">
    <source>
        <dbReference type="ARBA" id="ARBA00004651"/>
    </source>
</evidence>
<keyword evidence="3" id="KW-0812">Transmembrane</keyword>
<comment type="subcellular location">
    <subcellularLocation>
        <location evidence="1">Cell membrane</location>
        <topology evidence="1">Multi-pass membrane protein</topology>
    </subcellularLocation>
</comment>
<dbReference type="InterPro" id="IPR002797">
    <property type="entry name" value="Polysacc_synth"/>
</dbReference>
<protein>
    <submittedName>
        <fullName evidence="6">Membrane protein involved in the export of O-antigen and teichoic acid</fullName>
    </submittedName>
</protein>
<name>A0A1G7MVT3_CHIFI</name>
<dbReference type="PANTHER" id="PTHR30250:SF11">
    <property type="entry name" value="O-ANTIGEN TRANSPORTER-RELATED"/>
    <property type="match status" value="1"/>
</dbReference>
<evidence type="ECO:0000256" key="5">
    <source>
        <dbReference type="ARBA" id="ARBA00023136"/>
    </source>
</evidence>
<sequence>MNRSILISRVAGILPQKATGFIRGNLSSDLARKVSSGIIWSFIGTIGSRLLIFLTYVAIARILKKQGFGELGMIRSTVDMFSTFAGLGLGVTATKFVSEFSIKDKIKAGRIIRMSYLISWVTGIVVAGLIFIYAEPLASVSLKSTELIRDLQFGGLAILFYSVNGVQNGILLGLEKFKSISRINLIGGLINIPVAISLSLFFGVAGAVIALASNAIVICVIGFVEVRKAAGAYGINVNETGFTKELNVLFSYSLPAVLSGGLVLPVNWFCNAFLVDLPNGYQQLGIYNAALNIMLVVTVINGMIGQAFLPYVVKNLENTNKKFEMANNYLPWIVGIFISLPFMFVPELGNLLFGRDYAGDMLKSSIVLVMFTTVIVAHRQGIARNFTARGYMWWSLITNVVWGVTALVSMHFLKQYGAIGRSGAYAIAYFLNTLVFIPFYTSRKLCEKDFVWSFESISIWLLILFSAALMIFAEIAIALRIFILLLVLGAIVFLLIRTFKRLTTQ</sequence>
<dbReference type="RefSeq" id="WP_089831046.1">
    <property type="nucleotide sequence ID" value="NZ_FNBN01000002.1"/>
</dbReference>
<reference evidence="6 7" key="1">
    <citation type="submission" date="2016-10" db="EMBL/GenBank/DDBJ databases">
        <authorList>
            <person name="de Groot N.N."/>
        </authorList>
    </citation>
    <scope>NUCLEOTIDE SEQUENCE [LARGE SCALE GENOMIC DNA]</scope>
    <source>
        <strain evidence="6 7">DSM 527</strain>
    </source>
</reference>
<dbReference type="GO" id="GO:0005886">
    <property type="term" value="C:plasma membrane"/>
    <property type="evidence" value="ECO:0007669"/>
    <property type="project" value="UniProtKB-SubCell"/>
</dbReference>
<keyword evidence="4" id="KW-1133">Transmembrane helix</keyword>
<proteinExistence type="predicted"/>
<evidence type="ECO:0000313" key="6">
    <source>
        <dbReference type="EMBL" id="SDF65893.1"/>
    </source>
</evidence>
<dbReference type="InterPro" id="IPR050833">
    <property type="entry name" value="Poly_Biosynth_Transport"/>
</dbReference>
<keyword evidence="5" id="KW-0472">Membrane</keyword>
<gene>
    <name evidence="6" type="ORF">SAMN04488121_102576</name>
</gene>
<accession>A0A1G7MVT3</accession>
<dbReference type="AlphaFoldDB" id="A0A1G7MVT3"/>
<dbReference type="OrthoDB" id="1224790at2"/>
<dbReference type="Proteomes" id="UP000199045">
    <property type="component" value="Unassembled WGS sequence"/>
</dbReference>
<keyword evidence="2" id="KW-1003">Cell membrane</keyword>
<evidence type="ECO:0000256" key="4">
    <source>
        <dbReference type="ARBA" id="ARBA00022989"/>
    </source>
</evidence>
<evidence type="ECO:0000313" key="7">
    <source>
        <dbReference type="Proteomes" id="UP000199045"/>
    </source>
</evidence>
<dbReference type="STRING" id="104663.SAMN04488121_102576"/>
<dbReference type="EMBL" id="FNBN01000002">
    <property type="protein sequence ID" value="SDF65893.1"/>
    <property type="molecule type" value="Genomic_DNA"/>
</dbReference>
<evidence type="ECO:0000256" key="2">
    <source>
        <dbReference type="ARBA" id="ARBA00022475"/>
    </source>
</evidence>
<dbReference type="Pfam" id="PF01943">
    <property type="entry name" value="Polysacc_synt"/>
    <property type="match status" value="1"/>
</dbReference>